<feature type="compositionally biased region" description="Acidic residues" evidence="3">
    <location>
        <begin position="548"/>
        <end position="558"/>
    </location>
</feature>
<feature type="region of interest" description="Disordered" evidence="3">
    <location>
        <begin position="952"/>
        <end position="1023"/>
    </location>
</feature>
<evidence type="ECO:0000313" key="5">
    <source>
        <dbReference type="Proteomes" id="UP000606786"/>
    </source>
</evidence>
<sequence>MFWDKSYTPSQNIEALLEKENVSVEEFLDDDDILLECRSQKKSIVNYFTRPDVIKRLVELITTEPSDDLPLAQRYRHAHMACEILTFGLPSLDEKLLSDEDLLKTLYSYLENEPPLNPLLSSFFSKTFSMLFTRKAEQDWFLYQQMCLQLLEYIKSQNNFLDLISKHFSTPVIPDLIMQMMREVEGGQMKRNLYEWLTEDKLVERLVEIIGNPQETDKHANVAEFLCDLIQQGRSMRHMEQENDSFEPTFDGSNPILKCIESEQNIEALLNVILEPNAQESAVVSGISVVLMLLKPVVFTDEPNSDRMKYIQNREKEIREQILSTVIRVIAPRLKDFNELLRNPPKKPEIVTTAAKLTQPFGMTRLQICRIFTVLLQTKNEEISKAVCETDFFETLLTLFKQYCWNNFLHSEVEKCLQLVFYTQLSNNNSTQGSTIVNDGSFNKAENNSENTSFFDFVFKSDNSKNDKIEANEESENLEKVEKNTVEKEDVEMKAEEQIGDGKNETSTEATNEKSEATANSNAMETDDGAVANEKSAEDKEKAIDAKADDEEKEDEESELNKTKVHTDSGPSALQIHVVEKCQLVSKLIDCWKYNAEMESAEKGRRLGYMGHLIKIFKHITDSISESEHIGALIESNLSDEFELKLWQSIINPTDGDLTKALATQNKMLANCNAHEAGDYSQHLPKDFMGDNSTWDYIMSSNMINNLGFSDSGSNFGRNIEDDDDDDDENNAGNDGSGGSGVGSSLFGKSAVSTSALQAFGVTNNPWDHMDPFCDMTANSNSTPWTADFNSDNFADFDSHFSSFTNDLGESLVNAASTTAAATATTATTATTTKATPATTENSNNDVESNDSSNDGIANIQQQQQQQQQESNTIDNDTVLSAIGRANSAPIMSDRKSETGYDNNANVEKSITLIAQEIGEFADGTDLSDNLDVSNEKALATSLVRTLQSVMQDSEDDYEDDEGMWTKPLGGSAIDADDDGSDDGGGEQKPNELRYTNGPSSKDAHENDNTHKLNKTEDDDSSTITPASMAAAAGAAHINDIEGSEKIKSAATISGTKRTNSSTSLDAANDVGCNATAMAKTTTGNAVEIAPTTT</sequence>
<comment type="similarity">
    <text evidence="1">Belongs to the SAPS family.</text>
</comment>
<feature type="compositionally biased region" description="Low complexity" evidence="3">
    <location>
        <begin position="821"/>
        <end position="869"/>
    </location>
</feature>
<feature type="compositionally biased region" description="Acidic residues" evidence="3">
    <location>
        <begin position="721"/>
        <end position="730"/>
    </location>
</feature>
<dbReference type="GO" id="GO:0019888">
    <property type="term" value="F:protein phosphatase regulator activity"/>
    <property type="evidence" value="ECO:0007669"/>
    <property type="project" value="TreeGrafter"/>
</dbReference>
<feature type="compositionally biased region" description="Acidic residues" evidence="3">
    <location>
        <begin position="953"/>
        <end position="963"/>
    </location>
</feature>
<dbReference type="InterPro" id="IPR007587">
    <property type="entry name" value="SAPS"/>
</dbReference>
<reference evidence="4" key="1">
    <citation type="submission" date="2020-11" db="EMBL/GenBank/DDBJ databases">
        <authorList>
            <person name="Whitehead M."/>
        </authorList>
    </citation>
    <scope>NUCLEOTIDE SEQUENCE</scope>
    <source>
        <strain evidence="4">EGII</strain>
    </source>
</reference>
<dbReference type="OrthoDB" id="295029at2759"/>
<dbReference type="AlphaFoldDB" id="A0A811UZI4"/>
<dbReference type="PANTHER" id="PTHR12634:SF8">
    <property type="entry name" value="FIERY MOUNTAIN, ISOFORM D"/>
    <property type="match status" value="1"/>
</dbReference>
<feature type="region of interest" description="Disordered" evidence="3">
    <location>
        <begin position="821"/>
        <end position="874"/>
    </location>
</feature>
<gene>
    <name evidence="4" type="ORF">CCAP1982_LOCUS12527</name>
</gene>
<dbReference type="GO" id="GO:0019903">
    <property type="term" value="F:protein phosphatase binding"/>
    <property type="evidence" value="ECO:0007669"/>
    <property type="project" value="InterPro"/>
</dbReference>
<comment type="caution">
    <text evidence="4">The sequence shown here is derived from an EMBL/GenBank/DDBJ whole genome shotgun (WGS) entry which is preliminary data.</text>
</comment>
<dbReference type="Pfam" id="PF04499">
    <property type="entry name" value="SAPS"/>
    <property type="match status" value="2"/>
</dbReference>
<feature type="region of interest" description="Disordered" evidence="3">
    <location>
        <begin position="469"/>
        <end position="568"/>
    </location>
</feature>
<feature type="compositionally biased region" description="Basic and acidic residues" evidence="3">
    <location>
        <begin position="535"/>
        <end position="547"/>
    </location>
</feature>
<dbReference type="Proteomes" id="UP000606786">
    <property type="component" value="Unassembled WGS sequence"/>
</dbReference>
<evidence type="ECO:0000256" key="1">
    <source>
        <dbReference type="ARBA" id="ARBA00006180"/>
    </source>
</evidence>
<evidence type="ECO:0000256" key="2">
    <source>
        <dbReference type="ARBA" id="ARBA00023306"/>
    </source>
</evidence>
<dbReference type="EMBL" id="CAJHJT010000034">
    <property type="protein sequence ID" value="CAD7004104.1"/>
    <property type="molecule type" value="Genomic_DNA"/>
</dbReference>
<evidence type="ECO:0000256" key="3">
    <source>
        <dbReference type="SAM" id="MobiDB-lite"/>
    </source>
</evidence>
<evidence type="ECO:0000313" key="4">
    <source>
        <dbReference type="EMBL" id="CAD7004104.1"/>
    </source>
</evidence>
<feature type="compositionally biased region" description="Basic and acidic residues" evidence="3">
    <location>
        <begin position="469"/>
        <end position="516"/>
    </location>
</feature>
<feature type="region of interest" description="Disordered" evidence="3">
    <location>
        <begin position="715"/>
        <end position="745"/>
    </location>
</feature>
<accession>A0A811UZI4</accession>
<keyword evidence="2" id="KW-0131">Cell cycle</keyword>
<feature type="compositionally biased region" description="Basic and acidic residues" evidence="3">
    <location>
        <begin position="1002"/>
        <end position="1016"/>
    </location>
</feature>
<dbReference type="GO" id="GO:0005829">
    <property type="term" value="C:cytosol"/>
    <property type="evidence" value="ECO:0007669"/>
    <property type="project" value="TreeGrafter"/>
</dbReference>
<protein>
    <submittedName>
        <fullName evidence="4">(Mediterranean fruit fly) hypothetical protein</fullName>
    </submittedName>
</protein>
<feature type="compositionally biased region" description="Acidic residues" evidence="3">
    <location>
        <begin position="975"/>
        <end position="985"/>
    </location>
</feature>
<keyword evidence="5" id="KW-1185">Reference proteome</keyword>
<dbReference type="PANTHER" id="PTHR12634">
    <property type="entry name" value="SIT4 YEAST -ASSOCIATING PROTEIN-RELATED"/>
    <property type="match status" value="1"/>
</dbReference>
<proteinExistence type="inferred from homology"/>
<organism evidence="4 5">
    <name type="scientific">Ceratitis capitata</name>
    <name type="common">Mediterranean fruit fly</name>
    <name type="synonym">Tephritis capitata</name>
    <dbReference type="NCBI Taxonomy" id="7213"/>
    <lineage>
        <taxon>Eukaryota</taxon>
        <taxon>Metazoa</taxon>
        <taxon>Ecdysozoa</taxon>
        <taxon>Arthropoda</taxon>
        <taxon>Hexapoda</taxon>
        <taxon>Insecta</taxon>
        <taxon>Pterygota</taxon>
        <taxon>Neoptera</taxon>
        <taxon>Endopterygota</taxon>
        <taxon>Diptera</taxon>
        <taxon>Brachycera</taxon>
        <taxon>Muscomorpha</taxon>
        <taxon>Tephritoidea</taxon>
        <taxon>Tephritidae</taxon>
        <taxon>Ceratitis</taxon>
        <taxon>Ceratitis</taxon>
    </lineage>
</organism>
<name>A0A811UZI4_CERCA</name>
<dbReference type="GO" id="GO:0005634">
    <property type="term" value="C:nucleus"/>
    <property type="evidence" value="ECO:0007669"/>
    <property type="project" value="TreeGrafter"/>
</dbReference>